<dbReference type="PANTHER" id="PTHR33362">
    <property type="entry name" value="SIALIC ACID TRAP TRANSPORTER PERMEASE PROTEIN SIAT-RELATED"/>
    <property type="match status" value="1"/>
</dbReference>
<comment type="caution">
    <text evidence="7">Lacks conserved residue(s) required for the propagation of feature annotation.</text>
</comment>
<feature type="transmembrane region" description="Helical" evidence="7">
    <location>
        <begin position="407"/>
        <end position="428"/>
    </location>
</feature>
<feature type="transmembrane region" description="Helical" evidence="7">
    <location>
        <begin position="284"/>
        <end position="303"/>
    </location>
</feature>
<evidence type="ECO:0000256" key="7">
    <source>
        <dbReference type="RuleBase" id="RU369079"/>
    </source>
</evidence>
<evidence type="ECO:0000259" key="8">
    <source>
        <dbReference type="Pfam" id="PF06808"/>
    </source>
</evidence>
<evidence type="ECO:0000256" key="5">
    <source>
        <dbReference type="ARBA" id="ARBA00022989"/>
    </source>
</evidence>
<feature type="domain" description="TRAP C4-dicarboxylate transport system permease DctM subunit" evidence="8">
    <location>
        <begin position="12"/>
        <end position="423"/>
    </location>
</feature>
<proteinExistence type="inferred from homology"/>
<dbReference type="PANTHER" id="PTHR33362:SF5">
    <property type="entry name" value="C4-DICARBOXYLATE TRAP TRANSPORTER LARGE PERMEASE PROTEIN DCTM"/>
    <property type="match status" value="1"/>
</dbReference>
<dbReference type="NCBIfam" id="TIGR00786">
    <property type="entry name" value="dctM"/>
    <property type="match status" value="1"/>
</dbReference>
<dbReference type="Pfam" id="PF06808">
    <property type="entry name" value="DctM"/>
    <property type="match status" value="1"/>
</dbReference>
<dbReference type="InterPro" id="IPR010656">
    <property type="entry name" value="DctM"/>
</dbReference>
<comment type="subcellular location">
    <subcellularLocation>
        <location evidence="1 7">Cell inner membrane</location>
        <topology evidence="1 7">Multi-pass membrane protein</topology>
    </subcellularLocation>
</comment>
<feature type="transmembrane region" description="Helical" evidence="7">
    <location>
        <begin position="249"/>
        <end position="272"/>
    </location>
</feature>
<evidence type="ECO:0000313" key="9">
    <source>
        <dbReference type="EMBL" id="MDF1587446.1"/>
    </source>
</evidence>
<feature type="transmembrane region" description="Helical" evidence="7">
    <location>
        <begin position="143"/>
        <end position="167"/>
    </location>
</feature>
<comment type="caution">
    <text evidence="9">The sequence shown here is derived from an EMBL/GenBank/DDBJ whole genome shotgun (WGS) entry which is preliminary data.</text>
</comment>
<keyword evidence="10" id="KW-1185">Reference proteome</keyword>
<gene>
    <name evidence="9" type="ORF">PZ740_13745</name>
</gene>
<feature type="transmembrane region" description="Helical" evidence="7">
    <location>
        <begin position="173"/>
        <end position="197"/>
    </location>
</feature>
<feature type="transmembrane region" description="Helical" evidence="7">
    <location>
        <begin position="362"/>
        <end position="387"/>
    </location>
</feature>
<protein>
    <recommendedName>
        <fullName evidence="7">TRAP transporter large permease protein</fullName>
    </recommendedName>
</protein>
<feature type="transmembrane region" description="Helical" evidence="7">
    <location>
        <begin position="58"/>
        <end position="76"/>
    </location>
</feature>
<keyword evidence="7" id="KW-0813">Transport</keyword>
<evidence type="ECO:0000256" key="4">
    <source>
        <dbReference type="ARBA" id="ARBA00022692"/>
    </source>
</evidence>
<dbReference type="InterPro" id="IPR004681">
    <property type="entry name" value="TRAP_DctM"/>
</dbReference>
<dbReference type="RefSeq" id="WP_327789871.1">
    <property type="nucleotide sequence ID" value="NZ_JARGEQ010000127.1"/>
</dbReference>
<feature type="transmembrane region" description="Helical" evidence="7">
    <location>
        <begin position="323"/>
        <end position="350"/>
    </location>
</feature>
<evidence type="ECO:0000256" key="1">
    <source>
        <dbReference type="ARBA" id="ARBA00004429"/>
    </source>
</evidence>
<evidence type="ECO:0000256" key="6">
    <source>
        <dbReference type="ARBA" id="ARBA00023136"/>
    </source>
</evidence>
<keyword evidence="6 7" id="KW-0472">Membrane</keyword>
<keyword evidence="4 7" id="KW-0812">Transmembrane</keyword>
<feature type="transmembrane region" description="Helical" evidence="7">
    <location>
        <begin position="12"/>
        <end position="38"/>
    </location>
</feature>
<name>A0AAP3XSW8_9PROT</name>
<evidence type="ECO:0000313" key="10">
    <source>
        <dbReference type="Proteomes" id="UP001301140"/>
    </source>
</evidence>
<feature type="transmembrane region" description="Helical" evidence="7">
    <location>
        <begin position="225"/>
        <end position="243"/>
    </location>
</feature>
<comment type="similarity">
    <text evidence="7">Belongs to the TRAP transporter large permease family.</text>
</comment>
<comment type="function">
    <text evidence="7">Part of the tripartite ATP-independent periplasmic (TRAP) transport system.</text>
</comment>
<dbReference type="GO" id="GO:0022857">
    <property type="term" value="F:transmembrane transporter activity"/>
    <property type="evidence" value="ECO:0007669"/>
    <property type="project" value="UniProtKB-UniRule"/>
</dbReference>
<dbReference type="Proteomes" id="UP001301140">
    <property type="component" value="Unassembled WGS sequence"/>
</dbReference>
<evidence type="ECO:0000256" key="3">
    <source>
        <dbReference type="ARBA" id="ARBA00022519"/>
    </source>
</evidence>
<dbReference type="AlphaFoldDB" id="A0AAP3XSW8"/>
<comment type="subunit">
    <text evidence="7">The complex comprises the extracytoplasmic solute receptor protein and the two transmembrane proteins.</text>
</comment>
<dbReference type="GO" id="GO:0005886">
    <property type="term" value="C:plasma membrane"/>
    <property type="evidence" value="ECO:0007669"/>
    <property type="project" value="UniProtKB-SubCell"/>
</dbReference>
<keyword evidence="2" id="KW-1003">Cell membrane</keyword>
<reference evidence="9 10" key="1">
    <citation type="submission" date="2023-03" db="EMBL/GenBank/DDBJ databases">
        <title>YIM 152171 draft genome.</title>
        <authorList>
            <person name="Yang Z."/>
        </authorList>
    </citation>
    <scope>NUCLEOTIDE SEQUENCE [LARGE SCALE GENOMIC DNA]</scope>
    <source>
        <strain evidence="9 10">YIM 152171</strain>
    </source>
</reference>
<organism evidence="9 10">
    <name type="scientific">Marinimicrococcus flavescens</name>
    <dbReference type="NCBI Taxonomy" id="3031815"/>
    <lineage>
        <taxon>Bacteria</taxon>
        <taxon>Pseudomonadati</taxon>
        <taxon>Pseudomonadota</taxon>
        <taxon>Alphaproteobacteria</taxon>
        <taxon>Geminicoccales</taxon>
        <taxon>Geminicoccaceae</taxon>
        <taxon>Marinimicrococcus</taxon>
    </lineage>
</organism>
<dbReference type="EMBL" id="JARGEQ010000127">
    <property type="protein sequence ID" value="MDF1587446.1"/>
    <property type="molecule type" value="Genomic_DNA"/>
</dbReference>
<accession>A0AAP3XSW8</accession>
<sequence length="435" mass="45937">MDQIVLASSVMLAVVLLFLASGVWVAISLLAASIAALVLFTPVPAGSLLASSMWDASWNWALTALPLFVWMGEILSRTRLSNDMFSGVAPWVARLPGRLLHVNVLGCGIMAAVSGSSAVTAATIGRMSLPELSKRGYNENMMIGTLAGSGTLGLLIPPSIVMIVYGVTAQQSVARLFIAGILPGLVLVLLFMGYVALWSMANAERMPAAEPSVPLRTKLWESRRLIPVLLLIIAVIGSIYGGIATPTEAATIGVVGSLALAAAYGGLTMATFMESLLAATRMSCMIAFIIGCAACLTIAVGFVDIPRALASWVDSLGLSRYALLAVLAFFILVMGCFLEGISIIVLSASVMLPMLEAANVDLLWFGVFVVILIEAAQITPPVGFNLFVLQSLTGRSIWRITMATMPFFLILMLLLVVITMAPAVVTWLPGLMGRG</sequence>
<evidence type="ECO:0000256" key="2">
    <source>
        <dbReference type="ARBA" id="ARBA00022475"/>
    </source>
</evidence>
<keyword evidence="3 7" id="KW-0997">Cell inner membrane</keyword>
<dbReference type="PIRSF" id="PIRSF006066">
    <property type="entry name" value="HI0050"/>
    <property type="match status" value="1"/>
</dbReference>
<keyword evidence="5 7" id="KW-1133">Transmembrane helix</keyword>